<reference evidence="1" key="1">
    <citation type="submission" date="2021-11" db="EMBL/GenBank/DDBJ databases">
        <title>Purpureocillium_takamizusanense_genome.</title>
        <authorList>
            <person name="Nguyen N.-H."/>
        </authorList>
    </citation>
    <scope>NUCLEOTIDE SEQUENCE</scope>
    <source>
        <strain evidence="1">PT3</strain>
    </source>
</reference>
<protein>
    <submittedName>
        <fullName evidence="1">Uncharacterized protein</fullName>
    </submittedName>
</protein>
<dbReference type="AlphaFoldDB" id="A0A9Q8QHM8"/>
<gene>
    <name evidence="1" type="ORF">JDV02_006046</name>
</gene>
<dbReference type="KEGG" id="ptkz:JDV02_006046"/>
<dbReference type="RefSeq" id="XP_047843384.1">
    <property type="nucleotide sequence ID" value="XM_047987399.1"/>
</dbReference>
<evidence type="ECO:0000313" key="2">
    <source>
        <dbReference type="Proteomes" id="UP000829364"/>
    </source>
</evidence>
<name>A0A9Q8QHM8_9HYPO</name>
<dbReference type="GeneID" id="72067995"/>
<accession>A0A9Q8QHM8</accession>
<organism evidence="1 2">
    <name type="scientific">Purpureocillium takamizusanense</name>
    <dbReference type="NCBI Taxonomy" id="2060973"/>
    <lineage>
        <taxon>Eukaryota</taxon>
        <taxon>Fungi</taxon>
        <taxon>Dikarya</taxon>
        <taxon>Ascomycota</taxon>
        <taxon>Pezizomycotina</taxon>
        <taxon>Sordariomycetes</taxon>
        <taxon>Hypocreomycetidae</taxon>
        <taxon>Hypocreales</taxon>
        <taxon>Ophiocordycipitaceae</taxon>
        <taxon>Purpureocillium</taxon>
    </lineage>
</organism>
<proteinExistence type="predicted"/>
<sequence length="149" mass="16383">MGRTLQSTHASHHLPPLLGDLPTTTCTTMYVDGAPYSPPLPLFPLPSSPSSILSFFADNDLASSFLSLSSSHQTKSLRLLYIHFNLFALEYPLLDSHPQEPHSSLAIAAHHNTSRRAAELIVRLTHTPDLICLFLSFHSLTVGKLVLPF</sequence>
<dbReference type="EMBL" id="CP086358">
    <property type="protein sequence ID" value="UNI19903.1"/>
    <property type="molecule type" value="Genomic_DNA"/>
</dbReference>
<evidence type="ECO:0000313" key="1">
    <source>
        <dbReference type="EMBL" id="UNI19903.1"/>
    </source>
</evidence>
<dbReference type="Proteomes" id="UP000829364">
    <property type="component" value="Chromosome 5"/>
</dbReference>
<keyword evidence="2" id="KW-1185">Reference proteome</keyword>